<evidence type="ECO:0000313" key="1">
    <source>
        <dbReference type="EMBL" id="GGC22139.1"/>
    </source>
</evidence>
<organism evidence="1 2">
    <name type="scientific">Parapedobacter defluvii</name>
    <dbReference type="NCBI Taxonomy" id="2045106"/>
    <lineage>
        <taxon>Bacteria</taxon>
        <taxon>Pseudomonadati</taxon>
        <taxon>Bacteroidota</taxon>
        <taxon>Sphingobacteriia</taxon>
        <taxon>Sphingobacteriales</taxon>
        <taxon>Sphingobacteriaceae</taxon>
        <taxon>Parapedobacter</taxon>
    </lineage>
</organism>
<dbReference type="Proteomes" id="UP000597338">
    <property type="component" value="Unassembled WGS sequence"/>
</dbReference>
<proteinExistence type="predicted"/>
<sequence length="183" mass="20948">MIYLSKSALLILLLASLSFVGIAQDRKIDIYEPGQRAQSFFVELGGPGFISANYDFRFQHTRNGWGGKAGLGYFSIDNEDYLTLPVQVNYLLGKNGHYFEMGAGASYIRNSYDRYDYQYDEQGWYTEYYRGRDVDNQVLGSLTFGYRKQPVDGGFNFRAGLSPILYEGDFIPYLPYISFGYSF</sequence>
<keyword evidence="2" id="KW-1185">Reference proteome</keyword>
<evidence type="ECO:0000313" key="2">
    <source>
        <dbReference type="Proteomes" id="UP000597338"/>
    </source>
</evidence>
<protein>
    <recommendedName>
        <fullName evidence="3">Outer membrane protein beta-barrel domain-containing protein</fullName>
    </recommendedName>
</protein>
<name>A0ABQ1LGZ0_9SPHI</name>
<dbReference type="EMBL" id="BMIK01000002">
    <property type="protein sequence ID" value="GGC22139.1"/>
    <property type="molecule type" value="Genomic_DNA"/>
</dbReference>
<comment type="caution">
    <text evidence="1">The sequence shown here is derived from an EMBL/GenBank/DDBJ whole genome shotgun (WGS) entry which is preliminary data.</text>
</comment>
<gene>
    <name evidence="1" type="ORF">GCM10011386_12620</name>
</gene>
<reference evidence="2" key="1">
    <citation type="journal article" date="2019" name="Int. J. Syst. Evol. Microbiol.">
        <title>The Global Catalogue of Microorganisms (GCM) 10K type strain sequencing project: providing services to taxonomists for standard genome sequencing and annotation.</title>
        <authorList>
            <consortium name="The Broad Institute Genomics Platform"/>
            <consortium name="The Broad Institute Genome Sequencing Center for Infectious Disease"/>
            <person name="Wu L."/>
            <person name="Ma J."/>
        </authorList>
    </citation>
    <scope>NUCLEOTIDE SEQUENCE [LARGE SCALE GENOMIC DNA]</scope>
    <source>
        <strain evidence="2">CGMCC 1.15342</strain>
    </source>
</reference>
<evidence type="ECO:0008006" key="3">
    <source>
        <dbReference type="Google" id="ProtNLM"/>
    </source>
</evidence>
<dbReference type="RefSeq" id="WP_188748601.1">
    <property type="nucleotide sequence ID" value="NZ_BMIK01000002.1"/>
</dbReference>
<accession>A0ABQ1LGZ0</accession>